<keyword evidence="9" id="KW-1185">Reference proteome</keyword>
<dbReference type="Proteomes" id="UP001318860">
    <property type="component" value="Unassembled WGS sequence"/>
</dbReference>
<evidence type="ECO:0000256" key="4">
    <source>
        <dbReference type="ARBA" id="ARBA00023054"/>
    </source>
</evidence>
<accession>A0ABR0XX57</accession>
<feature type="coiled-coil region" evidence="6">
    <location>
        <begin position="109"/>
        <end position="143"/>
    </location>
</feature>
<dbReference type="PANTHER" id="PTHR33405:SF17">
    <property type="entry name" value="PROTEIN FLC EXPRESSOR"/>
    <property type="match status" value="1"/>
</dbReference>
<evidence type="ECO:0000313" key="8">
    <source>
        <dbReference type="EMBL" id="KAK6163810.1"/>
    </source>
</evidence>
<feature type="coiled-coil region" evidence="6">
    <location>
        <begin position="196"/>
        <end position="223"/>
    </location>
</feature>
<dbReference type="EMBL" id="JABTTQ020000001">
    <property type="protein sequence ID" value="KAK6163810.1"/>
    <property type="molecule type" value="Genomic_DNA"/>
</dbReference>
<evidence type="ECO:0000313" key="9">
    <source>
        <dbReference type="Proteomes" id="UP001318860"/>
    </source>
</evidence>
<protein>
    <recommendedName>
        <fullName evidence="10">Protein FLC EXPRESSOR</fullName>
    </recommendedName>
</protein>
<evidence type="ECO:0000256" key="7">
    <source>
        <dbReference type="SAM" id="MobiDB-lite"/>
    </source>
</evidence>
<organism evidence="8 9">
    <name type="scientific">Rehmannia glutinosa</name>
    <name type="common">Chinese foxglove</name>
    <dbReference type="NCBI Taxonomy" id="99300"/>
    <lineage>
        <taxon>Eukaryota</taxon>
        <taxon>Viridiplantae</taxon>
        <taxon>Streptophyta</taxon>
        <taxon>Embryophyta</taxon>
        <taxon>Tracheophyta</taxon>
        <taxon>Spermatophyta</taxon>
        <taxon>Magnoliopsida</taxon>
        <taxon>eudicotyledons</taxon>
        <taxon>Gunneridae</taxon>
        <taxon>Pentapetalae</taxon>
        <taxon>asterids</taxon>
        <taxon>lamiids</taxon>
        <taxon>Lamiales</taxon>
        <taxon>Orobanchaceae</taxon>
        <taxon>Rehmannieae</taxon>
        <taxon>Rehmannia</taxon>
    </lineage>
</organism>
<keyword evidence="3" id="KW-0221">Differentiation</keyword>
<evidence type="ECO:0000256" key="1">
    <source>
        <dbReference type="ARBA" id="ARBA00005405"/>
    </source>
</evidence>
<evidence type="ECO:0000256" key="6">
    <source>
        <dbReference type="SAM" id="Coils"/>
    </source>
</evidence>
<comment type="caution">
    <text evidence="8">The sequence shown here is derived from an EMBL/GenBank/DDBJ whole genome shotgun (WGS) entry which is preliminary data.</text>
</comment>
<dbReference type="PANTHER" id="PTHR33405">
    <property type="entry name" value="PROTEIN FLX-LIKE 2"/>
    <property type="match status" value="1"/>
</dbReference>
<proteinExistence type="inferred from homology"/>
<comment type="similarity">
    <text evidence="1">Belongs to the FLX family.</text>
</comment>
<feature type="region of interest" description="Disordered" evidence="7">
    <location>
        <begin position="1"/>
        <end position="24"/>
    </location>
</feature>
<evidence type="ECO:0000256" key="2">
    <source>
        <dbReference type="ARBA" id="ARBA00022473"/>
    </source>
</evidence>
<keyword evidence="5" id="KW-0287">Flowering</keyword>
<dbReference type="InterPro" id="IPR040353">
    <property type="entry name" value="FLX/FLX-like"/>
</dbReference>
<evidence type="ECO:0008006" key="10">
    <source>
        <dbReference type="Google" id="ProtNLM"/>
    </source>
</evidence>
<evidence type="ECO:0000256" key="3">
    <source>
        <dbReference type="ARBA" id="ARBA00022782"/>
    </source>
</evidence>
<sequence length="294" mass="32571">MAGRNHLPVTPLKLRPNQHDPPPFRRLTPTEVHLIEDRIAVQSREIQTLLLDNQRLAATHVALKQDVAAAQQDLRRVSATASSVKADRDTQVREVHERSLKLEAEARSIDGLSTELDRIRADIKVLRAERKGLSEKLKDIDDDTAMAHSELQQMPVLKAEIDAMQREIQRGRVAIEYERKMHSTNFELSDVMEKHLISMAREAEKLRSELANAEKRAMAAAAAAVSAANPAIRARSAITCVLSGPGYAIHQRNLEPGYAGLSISDPHAVHQVTFDASSNYGLVAGPPGLYDIQR</sequence>
<evidence type="ECO:0000256" key="5">
    <source>
        <dbReference type="ARBA" id="ARBA00023089"/>
    </source>
</evidence>
<name>A0ABR0XX57_REHGL</name>
<keyword evidence="4 6" id="KW-0175">Coiled coil</keyword>
<reference evidence="8 9" key="1">
    <citation type="journal article" date="2021" name="Comput. Struct. Biotechnol. J.">
        <title>De novo genome assembly of the potent medicinal plant Rehmannia glutinosa using nanopore technology.</title>
        <authorList>
            <person name="Ma L."/>
            <person name="Dong C."/>
            <person name="Song C."/>
            <person name="Wang X."/>
            <person name="Zheng X."/>
            <person name="Niu Y."/>
            <person name="Chen S."/>
            <person name="Feng W."/>
        </authorList>
    </citation>
    <scope>NUCLEOTIDE SEQUENCE [LARGE SCALE GENOMIC DNA]</scope>
    <source>
        <strain evidence="8">DH-2019</strain>
    </source>
</reference>
<keyword evidence="2" id="KW-0217">Developmental protein</keyword>
<gene>
    <name evidence="8" type="ORF">DH2020_000674</name>
</gene>